<protein>
    <recommendedName>
        <fullName evidence="3">Conjugal transfer protein</fullName>
    </recommendedName>
</protein>
<gene>
    <name evidence="1" type="ORF">CS009_06965</name>
</gene>
<organism evidence="1 2">
    <name type="scientific">Streptococcus macedonicus</name>
    <name type="common">Streptococcus gallolyticus macedonicus</name>
    <dbReference type="NCBI Taxonomy" id="59310"/>
    <lineage>
        <taxon>Bacteria</taxon>
        <taxon>Bacillati</taxon>
        <taxon>Bacillota</taxon>
        <taxon>Bacilli</taxon>
        <taxon>Lactobacillales</taxon>
        <taxon>Streptococcaceae</taxon>
        <taxon>Streptococcus</taxon>
    </lineage>
</organism>
<name>A0AAP8FYA1_STRMC</name>
<evidence type="ECO:0000313" key="2">
    <source>
        <dbReference type="Proteomes" id="UP000221763"/>
    </source>
</evidence>
<evidence type="ECO:0000313" key="1">
    <source>
        <dbReference type="EMBL" id="PHV57008.1"/>
    </source>
</evidence>
<accession>A0AAP8FYA1</accession>
<evidence type="ECO:0008006" key="3">
    <source>
        <dbReference type="Google" id="ProtNLM"/>
    </source>
</evidence>
<proteinExistence type="predicted"/>
<dbReference type="RefSeq" id="WP_099421253.1">
    <property type="nucleotide sequence ID" value="NZ_PEBN01000031.1"/>
</dbReference>
<comment type="caution">
    <text evidence="1">The sequence shown here is derived from an EMBL/GenBank/DDBJ whole genome shotgun (WGS) entry which is preliminary data.</text>
</comment>
<dbReference type="EMBL" id="PEBN01000031">
    <property type="protein sequence ID" value="PHV57008.1"/>
    <property type="molecule type" value="Genomic_DNA"/>
</dbReference>
<sequence>MIVKKLYDGYTIIPPYELWYIHIVLMKAKDYYFEAFANNAQTDHYVNASFNVSGNLIVKGKTIKQDMLRVLSQVVNQNLENFRREIIMDIDNKIEGLIRHQALELGELLKANNTKEAWTKAGELNAMLKKEEAQQVAPELCDQLRQELRGYYYVNGELNKLHKQLYAKGNKLIDLSNH</sequence>
<dbReference type="Proteomes" id="UP000221763">
    <property type="component" value="Unassembled WGS sequence"/>
</dbReference>
<dbReference type="AlphaFoldDB" id="A0AAP8FYA1"/>
<reference evidence="1 2" key="1">
    <citation type="submission" date="2017-10" db="EMBL/GenBank/DDBJ databases">
        <title>Whole-genome sequence of three Streptococcus macedonicus strains isolated from Italian cheeses of the Veneto region.</title>
        <authorList>
            <person name="Treu L."/>
            <person name="De Diego-Diaz B."/>
            <person name="Papadimitriou K."/>
            <person name="Tsakalidou E."/>
            <person name="Corich V."/>
            <person name="Giacomini A."/>
        </authorList>
    </citation>
    <scope>NUCLEOTIDE SEQUENCE [LARGE SCALE GENOMIC DNA]</scope>
    <source>
        <strain evidence="1 2">19AS</strain>
    </source>
</reference>